<sequence>MVLDMKSYTTNLKGALLASTLILVPAGVYAQQAEQAEPNQDIEEVTVMGQYIPDEKRSTSEISNILDAADFSRLGDSDVAGSLKRLTGLSLAEDGVVIVRGLGDRYSNALLDGANLPSPDPLRRVVPLDIFPVNVLDGVLVQKTFSPEYPGHFGGGLIEMRTKAVPDEDFFKVGISTAYNTISTFEDGLSYDHSDTDWLGFDDGLRDLPDAIKADPYLANMTDEEREAAGEAISNIWSADFQENLPDFGLEGTLGKRIEMDDSSLGVLFSVSYDNQYRNKEGVFNEYSNTSEGAELNGLGIRPEACLEFEGAPQNCGLRSTTFEVDLNGILNVGYEFNGNNNIQLTSLLLRKSSRSATIFSGDFAADPGRLRTLTQLEWVERQVWSNQLSGDHFFDLSDAGETELKWHAVYGTASRDVPMRKQSTYEYNEALGANILSTRESIQLGNGIFWGELDDTIYEYGMDLKQPVEFGDVQADISAGGMYYKKERESSYLRYRFGFPAGGASPELRMLVPEIVFGTFNIAPDGIQLLSQTLAGDYFEGSEEVLAGYIKADAQVSEDIRLAVGGRYEDTTQNIDTVNLSVQPESQRFLPAATLTWTFAENMQLRLAASQTLSRPDLRELAPVSYYDELGRSRTGNPDLKTAKVTNLDARFEWYFGEDESVTIGAFYKDFKDPIEETVTIIGDGTRNLSYINADSGELYGVEIEANINIPLAETFEGEFWQNRLFYVKANGTYINSEVNIAPEDLNVLTNAVRPMQGQSEWLGNLQLGWDGEDDRLTILVNYTGERIASVGTYSLPDLVEDATVFVDLVYKRDIEIGGGEMELSFKVENILDEDYQVTQAGFLAESYNIGTTFSVGVSHTF</sequence>
<dbReference type="Gene3D" id="2.170.130.10">
    <property type="entry name" value="TonB-dependent receptor, plug domain"/>
    <property type="match status" value="1"/>
</dbReference>
<comment type="subcellular location">
    <subcellularLocation>
        <location evidence="1 4">Cell outer membrane</location>
    </subcellularLocation>
</comment>
<feature type="chain" id="PRO_5021288156" evidence="5">
    <location>
        <begin position="31"/>
        <end position="863"/>
    </location>
</feature>
<feature type="domain" description="TonB-dependent receptor plug" evidence="7">
    <location>
        <begin position="56"/>
        <end position="155"/>
    </location>
</feature>
<keyword evidence="2 4" id="KW-0472">Membrane</keyword>
<dbReference type="EMBL" id="VFIY01000004">
    <property type="protein sequence ID" value="TPD62637.1"/>
    <property type="molecule type" value="Genomic_DNA"/>
</dbReference>
<name>A0A501PR89_9PROT</name>
<accession>A0A501PR89</accession>
<keyword evidence="5" id="KW-0732">Signal</keyword>
<feature type="domain" description="TonB-dependent receptor-like beta-barrel" evidence="6">
    <location>
        <begin position="333"/>
        <end position="790"/>
    </location>
</feature>
<dbReference type="Pfam" id="PF07715">
    <property type="entry name" value="Plug"/>
    <property type="match status" value="1"/>
</dbReference>
<evidence type="ECO:0000256" key="2">
    <source>
        <dbReference type="ARBA" id="ARBA00023136"/>
    </source>
</evidence>
<protein>
    <submittedName>
        <fullName evidence="8">TonB-dependent receptor</fullName>
    </submittedName>
</protein>
<comment type="caution">
    <text evidence="8">The sequence shown here is derived from an EMBL/GenBank/DDBJ whole genome shotgun (WGS) entry which is preliminary data.</text>
</comment>
<keyword evidence="8" id="KW-0675">Receptor</keyword>
<dbReference type="InterPro" id="IPR036942">
    <property type="entry name" value="Beta-barrel_TonB_sf"/>
</dbReference>
<dbReference type="AlphaFoldDB" id="A0A501PR89"/>
<dbReference type="GO" id="GO:0009279">
    <property type="term" value="C:cell outer membrane"/>
    <property type="evidence" value="ECO:0007669"/>
    <property type="project" value="UniProtKB-SubCell"/>
</dbReference>
<dbReference type="OrthoDB" id="9768470at2"/>
<dbReference type="InterPro" id="IPR037066">
    <property type="entry name" value="Plug_dom_sf"/>
</dbReference>
<evidence type="ECO:0000259" key="7">
    <source>
        <dbReference type="Pfam" id="PF07715"/>
    </source>
</evidence>
<dbReference type="InterPro" id="IPR000531">
    <property type="entry name" value="Beta-barrel_TonB"/>
</dbReference>
<keyword evidence="4" id="KW-0798">TonB box</keyword>
<evidence type="ECO:0000256" key="5">
    <source>
        <dbReference type="SAM" id="SignalP"/>
    </source>
</evidence>
<evidence type="ECO:0000256" key="4">
    <source>
        <dbReference type="RuleBase" id="RU003357"/>
    </source>
</evidence>
<evidence type="ECO:0000256" key="3">
    <source>
        <dbReference type="ARBA" id="ARBA00023237"/>
    </source>
</evidence>
<evidence type="ECO:0000313" key="9">
    <source>
        <dbReference type="Proteomes" id="UP000319148"/>
    </source>
</evidence>
<proteinExistence type="inferred from homology"/>
<comment type="similarity">
    <text evidence="4">Belongs to the TonB-dependent receptor family.</text>
</comment>
<keyword evidence="3" id="KW-0998">Cell outer membrane</keyword>
<dbReference type="InterPro" id="IPR012910">
    <property type="entry name" value="Plug_dom"/>
</dbReference>
<keyword evidence="9" id="KW-1185">Reference proteome</keyword>
<evidence type="ECO:0000256" key="1">
    <source>
        <dbReference type="ARBA" id="ARBA00004442"/>
    </source>
</evidence>
<dbReference type="PANTHER" id="PTHR40980:SF5">
    <property type="entry name" value="TONB-DEPENDENT RECEPTOR"/>
    <property type="match status" value="1"/>
</dbReference>
<dbReference type="Pfam" id="PF00593">
    <property type="entry name" value="TonB_dep_Rec_b-barrel"/>
    <property type="match status" value="1"/>
</dbReference>
<dbReference type="Gene3D" id="2.40.170.20">
    <property type="entry name" value="TonB-dependent receptor, beta-barrel domain"/>
    <property type="match status" value="1"/>
</dbReference>
<gene>
    <name evidence="8" type="ORF">FIV46_00725</name>
</gene>
<reference evidence="9" key="1">
    <citation type="submission" date="2019-06" db="EMBL/GenBank/DDBJ databases">
        <title>The complete genome of Emcibacter congregatus ZYLT.</title>
        <authorList>
            <person name="Zhao Z."/>
        </authorList>
    </citation>
    <scope>NUCLEOTIDE SEQUENCE [LARGE SCALE GENOMIC DNA]</scope>
    <source>
        <strain evidence="9">MCCC 1A06723</strain>
    </source>
</reference>
<organism evidence="8 9">
    <name type="scientific">Emcibacter nanhaiensis</name>
    <dbReference type="NCBI Taxonomy" id="1505037"/>
    <lineage>
        <taxon>Bacteria</taxon>
        <taxon>Pseudomonadati</taxon>
        <taxon>Pseudomonadota</taxon>
        <taxon>Alphaproteobacteria</taxon>
        <taxon>Emcibacterales</taxon>
        <taxon>Emcibacteraceae</taxon>
        <taxon>Emcibacter</taxon>
    </lineage>
</organism>
<dbReference type="PANTHER" id="PTHR40980">
    <property type="entry name" value="PLUG DOMAIN-CONTAINING PROTEIN"/>
    <property type="match status" value="1"/>
</dbReference>
<evidence type="ECO:0000259" key="6">
    <source>
        <dbReference type="Pfam" id="PF00593"/>
    </source>
</evidence>
<evidence type="ECO:0000313" key="8">
    <source>
        <dbReference type="EMBL" id="TPD62637.1"/>
    </source>
</evidence>
<dbReference type="SUPFAM" id="SSF56935">
    <property type="entry name" value="Porins"/>
    <property type="match status" value="1"/>
</dbReference>
<feature type="signal peptide" evidence="5">
    <location>
        <begin position="1"/>
        <end position="30"/>
    </location>
</feature>
<dbReference type="Proteomes" id="UP000319148">
    <property type="component" value="Unassembled WGS sequence"/>
</dbReference>